<reference evidence="1" key="2">
    <citation type="submission" date="2025-09" db="UniProtKB">
        <authorList>
            <consortium name="EnsemblPlants"/>
        </authorList>
    </citation>
    <scope>IDENTIFICATION</scope>
</reference>
<dbReference type="EnsemblPlants" id="AVESA.00010b.r2.4CG1327650.1">
    <property type="protein sequence ID" value="AVESA.00010b.r2.4CG1327650.1.CDS"/>
    <property type="gene ID" value="AVESA.00010b.r2.4CG1327650"/>
</dbReference>
<dbReference type="Proteomes" id="UP001732700">
    <property type="component" value="Chromosome 4C"/>
</dbReference>
<proteinExistence type="predicted"/>
<accession>A0ACD5X0C6</accession>
<keyword evidence="2" id="KW-1185">Reference proteome</keyword>
<evidence type="ECO:0000313" key="1">
    <source>
        <dbReference type="EnsemblPlants" id="AVESA.00010b.r2.4CG1327650.1.CDS"/>
    </source>
</evidence>
<evidence type="ECO:0000313" key="2">
    <source>
        <dbReference type="Proteomes" id="UP001732700"/>
    </source>
</evidence>
<reference evidence="1" key="1">
    <citation type="submission" date="2021-05" db="EMBL/GenBank/DDBJ databases">
        <authorList>
            <person name="Scholz U."/>
            <person name="Mascher M."/>
            <person name="Fiebig A."/>
        </authorList>
    </citation>
    <scope>NUCLEOTIDE SEQUENCE [LARGE SCALE GENOMIC DNA]</scope>
</reference>
<name>A0ACD5X0C6_AVESA</name>
<organism evidence="1 2">
    <name type="scientific">Avena sativa</name>
    <name type="common">Oat</name>
    <dbReference type="NCBI Taxonomy" id="4498"/>
    <lineage>
        <taxon>Eukaryota</taxon>
        <taxon>Viridiplantae</taxon>
        <taxon>Streptophyta</taxon>
        <taxon>Embryophyta</taxon>
        <taxon>Tracheophyta</taxon>
        <taxon>Spermatophyta</taxon>
        <taxon>Magnoliopsida</taxon>
        <taxon>Liliopsida</taxon>
        <taxon>Poales</taxon>
        <taxon>Poaceae</taxon>
        <taxon>BOP clade</taxon>
        <taxon>Pooideae</taxon>
        <taxon>Poodae</taxon>
        <taxon>Poeae</taxon>
        <taxon>Poeae Chloroplast Group 1 (Aveneae type)</taxon>
        <taxon>Aveninae</taxon>
        <taxon>Avena</taxon>
    </lineage>
</organism>
<protein>
    <submittedName>
        <fullName evidence="1">Uncharacterized protein</fullName>
    </submittedName>
</protein>
<sequence>MLDITIKFWSHFKMEKSYQKTALCFVLILASATIGGCFPSNKEVKNHTIPWPLQIHPANGEQVSPQAATNYIHHFAVQLWDRKLDGKNYCGLEVMMDVYGFYLEHEQHSSAAIWIYDRYGGKSSVTGFILGWHVNPTLYKDSDTHFVTSWTGNGSPPEGCYNSECPGYVRIGSSISPGDVISPASDIMGKKQYVTIRASKDKSSGDWQVYYGFNAPAQLVGYFPKSLFPRLEKNQFGIAFGGFTSHMDTQESPPMGSGFFPGRSAASFYDIKFVDAEGSTHSVDKVLLLRESSPTCYRISTIASGGFSYGGPGCLKSKTNIVL</sequence>